<dbReference type="PANTHER" id="PTHR30290">
    <property type="entry name" value="PERIPLASMIC BINDING COMPONENT OF ABC TRANSPORTER"/>
    <property type="match status" value="1"/>
</dbReference>
<organism evidence="3 4">
    <name type="scientific">Kluyvera cryocrescens</name>
    <name type="common">Kluyvera citrophila</name>
    <dbReference type="NCBI Taxonomy" id="580"/>
    <lineage>
        <taxon>Bacteria</taxon>
        <taxon>Pseudomonadati</taxon>
        <taxon>Pseudomonadota</taxon>
        <taxon>Gammaproteobacteria</taxon>
        <taxon>Enterobacterales</taxon>
        <taxon>Enterobacteriaceae</taxon>
        <taxon>Kluyvera</taxon>
    </lineage>
</organism>
<reference evidence="3 4" key="1">
    <citation type="submission" date="2019-03" db="EMBL/GenBank/DDBJ databases">
        <authorList>
            <consortium name="Pathogen Informatics"/>
        </authorList>
    </citation>
    <scope>NUCLEOTIDE SEQUENCE [LARGE SCALE GENOMIC DNA]</scope>
    <source>
        <strain evidence="3 4">NCTC12993</strain>
    </source>
</reference>
<evidence type="ECO:0000313" key="4">
    <source>
        <dbReference type="Proteomes" id="UP000401081"/>
    </source>
</evidence>
<feature type="domain" description="Transcriptional regulator SgrR N-terminal HTH" evidence="2">
    <location>
        <begin position="7"/>
        <end position="118"/>
    </location>
</feature>
<name>A0A485D072_KLUCR</name>
<keyword evidence="4" id="KW-1185">Reference proteome</keyword>
<dbReference type="EMBL" id="CAADJD010000032">
    <property type="protein sequence ID" value="VFS90034.1"/>
    <property type="molecule type" value="Genomic_DNA"/>
</dbReference>
<dbReference type="AlphaFoldDB" id="A0A485D072"/>
<proteinExistence type="predicted"/>
<dbReference type="Pfam" id="PF12793">
    <property type="entry name" value="SgrR_N"/>
    <property type="match status" value="1"/>
</dbReference>
<protein>
    <submittedName>
        <fullName evidence="3">HTH-type transcriptional regulator sgrR</fullName>
    </submittedName>
</protein>
<evidence type="ECO:0000259" key="1">
    <source>
        <dbReference type="Pfam" id="PF00496"/>
    </source>
</evidence>
<dbReference type="PANTHER" id="PTHR30290:SF19">
    <property type="entry name" value="ABC TRANSPORTER PERIPLASMIC BINDING PROTEIN"/>
    <property type="match status" value="1"/>
</dbReference>
<dbReference type="InterPro" id="IPR000914">
    <property type="entry name" value="SBP_5_dom"/>
</dbReference>
<evidence type="ECO:0000259" key="2">
    <source>
        <dbReference type="Pfam" id="PF12793"/>
    </source>
</evidence>
<sequence>MRLLNRLNQFQRLWQPSQGETQQVTIAELAALCFCSERHVRTLLRQAQEAGWLSWQAQSGRGKRGSLTFHTTPEALRNEMMETALERGQQHNALELAQIAPVELRALLHPFLGGQWQNNTPTLRIPYYRPLEPLHPGFLAGRAEQHLAGQIYSGLTRFNHDASQPSGDLAHHWSVSPDGLCWHFYVRSTLHWHNGDAVETDQLRRRLLMLLTLPELARLFSSVKEIGQSHPQCLTFTLHRPDYWLPHRLASYCSVLAHPDEPEQGTGPFMYKIFEPELVRIESHHRYHLGHPLLQAIEYWITPQLFEQGLGTSCQHPVQIAIGKPEELGKLRLVSHSISLGFCYLALRQSPRLSMAQAQRVIALIHRSGLLQSLPLGENLITPSEEMLPGWAIPLAQDNPDVALPPTLTLIYHLPVELHTMAEQLKNALAPLGCELTVIFYDAKSWNGCKDLPQADLFMGDRLIGEMPEYALEQWLRCCDALWPSLFTDEQAHLVQQSLDEAQAQPDDVLRIAALKRLFTRLMHDAILTPLFNYQYQVSAPPGVNGIRLNARGWFDFSEAWLPPDTR</sequence>
<evidence type="ECO:0000313" key="3">
    <source>
        <dbReference type="EMBL" id="VFS90034.1"/>
    </source>
</evidence>
<dbReference type="Gene3D" id="3.10.105.10">
    <property type="entry name" value="Dipeptide-binding Protein, Domain 3"/>
    <property type="match status" value="1"/>
</dbReference>
<dbReference type="Gene3D" id="3.40.190.10">
    <property type="entry name" value="Periplasmic binding protein-like II"/>
    <property type="match status" value="1"/>
</dbReference>
<dbReference type="GO" id="GO:1904680">
    <property type="term" value="F:peptide transmembrane transporter activity"/>
    <property type="evidence" value="ECO:0007669"/>
    <property type="project" value="TreeGrafter"/>
</dbReference>
<gene>
    <name evidence="3" type="primary">sgrR_2</name>
    <name evidence="3" type="ORF">NCTC12993_07374</name>
</gene>
<feature type="domain" description="Solute-binding protein family 5" evidence="1">
    <location>
        <begin position="165"/>
        <end position="303"/>
    </location>
</feature>
<dbReference type="InterPro" id="IPR039424">
    <property type="entry name" value="SBP_5"/>
</dbReference>
<dbReference type="InterPro" id="IPR025370">
    <property type="entry name" value="SgrR_HTH_N"/>
</dbReference>
<dbReference type="GO" id="GO:0015833">
    <property type="term" value="P:peptide transport"/>
    <property type="evidence" value="ECO:0007669"/>
    <property type="project" value="TreeGrafter"/>
</dbReference>
<dbReference type="Pfam" id="PF00496">
    <property type="entry name" value="SBP_bac_5"/>
    <property type="match status" value="1"/>
</dbReference>
<accession>A0A485D072</accession>
<dbReference type="SUPFAM" id="SSF53850">
    <property type="entry name" value="Periplasmic binding protein-like II"/>
    <property type="match status" value="1"/>
</dbReference>
<dbReference type="Proteomes" id="UP000401081">
    <property type="component" value="Unassembled WGS sequence"/>
</dbReference>